<accession>A0A1J1HYC6</accession>
<organism evidence="1 2">
    <name type="scientific">Clunio marinus</name>
    <dbReference type="NCBI Taxonomy" id="568069"/>
    <lineage>
        <taxon>Eukaryota</taxon>
        <taxon>Metazoa</taxon>
        <taxon>Ecdysozoa</taxon>
        <taxon>Arthropoda</taxon>
        <taxon>Hexapoda</taxon>
        <taxon>Insecta</taxon>
        <taxon>Pterygota</taxon>
        <taxon>Neoptera</taxon>
        <taxon>Endopterygota</taxon>
        <taxon>Diptera</taxon>
        <taxon>Nematocera</taxon>
        <taxon>Chironomoidea</taxon>
        <taxon>Chironomidae</taxon>
        <taxon>Clunio</taxon>
    </lineage>
</organism>
<sequence length="72" mass="8585">MDNNLCFPLTKAVRNDEKFPFRSIKHYTNPNDSEPDSFEVMKSRMGYTAQKSIERLERMGRKPAIWYFCPSY</sequence>
<dbReference type="Proteomes" id="UP000183832">
    <property type="component" value="Unassembled WGS sequence"/>
</dbReference>
<name>A0A1J1HYC6_9DIPT</name>
<dbReference type="EMBL" id="CVRI01000020">
    <property type="protein sequence ID" value="CRK91137.1"/>
    <property type="molecule type" value="Genomic_DNA"/>
</dbReference>
<dbReference type="AlphaFoldDB" id="A0A1J1HYC6"/>
<proteinExistence type="predicted"/>
<evidence type="ECO:0000313" key="2">
    <source>
        <dbReference type="Proteomes" id="UP000183832"/>
    </source>
</evidence>
<gene>
    <name evidence="1" type="ORF">CLUMA_CG004823</name>
</gene>
<keyword evidence="2" id="KW-1185">Reference proteome</keyword>
<evidence type="ECO:0000313" key="1">
    <source>
        <dbReference type="EMBL" id="CRK91137.1"/>
    </source>
</evidence>
<reference evidence="1 2" key="1">
    <citation type="submission" date="2015-04" db="EMBL/GenBank/DDBJ databases">
        <authorList>
            <person name="Syromyatnikov M.Y."/>
            <person name="Popov V.N."/>
        </authorList>
    </citation>
    <scope>NUCLEOTIDE SEQUENCE [LARGE SCALE GENOMIC DNA]</scope>
</reference>
<protein>
    <submittedName>
        <fullName evidence="1">CLUMA_CG004823, isoform A</fullName>
    </submittedName>
</protein>